<evidence type="ECO:0000313" key="2">
    <source>
        <dbReference type="Proteomes" id="UP000005239"/>
    </source>
</evidence>
<dbReference type="Proteomes" id="UP000005239">
    <property type="component" value="Unassembled WGS sequence"/>
</dbReference>
<reference evidence="1" key="2">
    <citation type="submission" date="2022-06" db="UniProtKB">
        <authorList>
            <consortium name="EnsemblMetazoa"/>
        </authorList>
    </citation>
    <scope>IDENTIFICATION</scope>
    <source>
        <strain evidence="1">PS312</strain>
    </source>
</reference>
<keyword evidence="2" id="KW-1185">Reference proteome</keyword>
<proteinExistence type="predicted"/>
<protein>
    <submittedName>
        <fullName evidence="1">Uncharacterized protein</fullName>
    </submittedName>
</protein>
<name>A0A2A6C2V6_PRIPA</name>
<sequence length="133" mass="14916">MNASIGGFFLFPRLIPFGFDGAFMLIALCFDQIMTDEELIYTVDIHAPEYSAFSSEMIGTLTKVAIKKRSITGYKNVLDSPATPGIALNIITSPLQSSIFTILENTEMSEKTRHTHRQLTKVSDDSYFIKRNI</sequence>
<dbReference type="AlphaFoldDB" id="A0A2A6C2V6"/>
<organism evidence="1 2">
    <name type="scientific">Pristionchus pacificus</name>
    <name type="common">Parasitic nematode worm</name>
    <dbReference type="NCBI Taxonomy" id="54126"/>
    <lineage>
        <taxon>Eukaryota</taxon>
        <taxon>Metazoa</taxon>
        <taxon>Ecdysozoa</taxon>
        <taxon>Nematoda</taxon>
        <taxon>Chromadorea</taxon>
        <taxon>Rhabditida</taxon>
        <taxon>Rhabditina</taxon>
        <taxon>Diplogasteromorpha</taxon>
        <taxon>Diplogasteroidea</taxon>
        <taxon>Neodiplogasteridae</taxon>
        <taxon>Pristionchus</taxon>
    </lineage>
</organism>
<gene>
    <name evidence="1" type="primary">WBGene00100553</name>
</gene>
<evidence type="ECO:0000313" key="1">
    <source>
        <dbReference type="EnsemblMetazoa" id="PPA10999.1"/>
    </source>
</evidence>
<accession>A0A8R1YB20</accession>
<reference evidence="2" key="1">
    <citation type="journal article" date="2008" name="Nat. Genet.">
        <title>The Pristionchus pacificus genome provides a unique perspective on nematode lifestyle and parasitism.</title>
        <authorList>
            <person name="Dieterich C."/>
            <person name="Clifton S.W."/>
            <person name="Schuster L.N."/>
            <person name="Chinwalla A."/>
            <person name="Delehaunty K."/>
            <person name="Dinkelacker I."/>
            <person name="Fulton L."/>
            <person name="Fulton R."/>
            <person name="Godfrey J."/>
            <person name="Minx P."/>
            <person name="Mitreva M."/>
            <person name="Roeseler W."/>
            <person name="Tian H."/>
            <person name="Witte H."/>
            <person name="Yang S.P."/>
            <person name="Wilson R.K."/>
            <person name="Sommer R.J."/>
        </authorList>
    </citation>
    <scope>NUCLEOTIDE SEQUENCE [LARGE SCALE GENOMIC DNA]</scope>
    <source>
        <strain evidence="2">PS312</strain>
    </source>
</reference>
<accession>A0A2A6C2V6</accession>
<dbReference type="EnsemblMetazoa" id="PPA10999.1">
    <property type="protein sequence ID" value="PPA10999.1"/>
    <property type="gene ID" value="WBGene00100553"/>
</dbReference>